<dbReference type="InterPro" id="IPR020449">
    <property type="entry name" value="Tscrpt_reg_AraC-type_HTH"/>
</dbReference>
<dbReference type="PANTHER" id="PTHR46796:SF2">
    <property type="entry name" value="TRANSCRIPTIONAL REGULATORY PROTEIN"/>
    <property type="match status" value="1"/>
</dbReference>
<dbReference type="EMBL" id="JAKKSL010000006">
    <property type="protein sequence ID" value="MCI2285824.1"/>
    <property type="molecule type" value="Genomic_DNA"/>
</dbReference>
<keyword evidence="2" id="KW-0238">DNA-binding</keyword>
<dbReference type="Proteomes" id="UP001139646">
    <property type="component" value="Unassembled WGS sequence"/>
</dbReference>
<feature type="domain" description="HTH araC/xylS-type" evidence="5">
    <location>
        <begin position="176"/>
        <end position="273"/>
    </location>
</feature>
<keyword evidence="3" id="KW-0010">Activator</keyword>
<keyword evidence="7" id="KW-1185">Reference proteome</keyword>
<reference evidence="6" key="1">
    <citation type="submission" date="2022-01" db="EMBL/GenBank/DDBJ databases">
        <title>Colwellia maritima, isolated from seawater.</title>
        <authorList>
            <person name="Kristyanto S."/>
            <person name="Jung J."/>
            <person name="Jeon C.O."/>
        </authorList>
    </citation>
    <scope>NUCLEOTIDE SEQUENCE</scope>
    <source>
        <strain evidence="6">MSW7</strain>
    </source>
</reference>
<evidence type="ECO:0000256" key="4">
    <source>
        <dbReference type="ARBA" id="ARBA00023163"/>
    </source>
</evidence>
<dbReference type="RefSeq" id="WP_242288757.1">
    <property type="nucleotide sequence ID" value="NZ_JAKKSL010000006.1"/>
</dbReference>
<comment type="caution">
    <text evidence="6">The sequence shown here is derived from an EMBL/GenBank/DDBJ whole genome shotgun (WGS) entry which is preliminary data.</text>
</comment>
<evidence type="ECO:0000313" key="7">
    <source>
        <dbReference type="Proteomes" id="UP001139646"/>
    </source>
</evidence>
<dbReference type="InterPro" id="IPR018060">
    <property type="entry name" value="HTH_AraC"/>
</dbReference>
<keyword evidence="4" id="KW-0804">Transcription</keyword>
<dbReference type="InterPro" id="IPR003313">
    <property type="entry name" value="AraC-bd"/>
</dbReference>
<dbReference type="SUPFAM" id="SSF46689">
    <property type="entry name" value="Homeodomain-like"/>
    <property type="match status" value="2"/>
</dbReference>
<dbReference type="PANTHER" id="PTHR46796">
    <property type="entry name" value="HTH-TYPE TRANSCRIPTIONAL ACTIVATOR RHAS-RELATED"/>
    <property type="match status" value="1"/>
</dbReference>
<evidence type="ECO:0000256" key="2">
    <source>
        <dbReference type="ARBA" id="ARBA00023125"/>
    </source>
</evidence>
<organism evidence="6 7">
    <name type="scientific">Colwellia maritima</name>
    <dbReference type="NCBI Taxonomy" id="2912588"/>
    <lineage>
        <taxon>Bacteria</taxon>
        <taxon>Pseudomonadati</taxon>
        <taxon>Pseudomonadota</taxon>
        <taxon>Gammaproteobacteria</taxon>
        <taxon>Alteromonadales</taxon>
        <taxon>Colwelliaceae</taxon>
        <taxon>Colwellia</taxon>
    </lineage>
</organism>
<keyword evidence="1" id="KW-0805">Transcription regulation</keyword>
<name>A0ABS9X6I4_9GAMM</name>
<protein>
    <submittedName>
        <fullName evidence="6">AraC family transcriptional regulator</fullName>
    </submittedName>
</protein>
<dbReference type="InterPro" id="IPR037923">
    <property type="entry name" value="HTH-like"/>
</dbReference>
<dbReference type="PROSITE" id="PS01124">
    <property type="entry name" value="HTH_ARAC_FAMILY_2"/>
    <property type="match status" value="1"/>
</dbReference>
<dbReference type="Pfam" id="PF02311">
    <property type="entry name" value="AraC_binding"/>
    <property type="match status" value="1"/>
</dbReference>
<gene>
    <name evidence="6" type="ORF">L3081_23650</name>
</gene>
<dbReference type="InterPro" id="IPR018062">
    <property type="entry name" value="HTH_AraC-typ_CS"/>
</dbReference>
<evidence type="ECO:0000313" key="6">
    <source>
        <dbReference type="EMBL" id="MCI2285824.1"/>
    </source>
</evidence>
<accession>A0ABS9X6I4</accession>
<dbReference type="PRINTS" id="PR00032">
    <property type="entry name" value="HTHARAC"/>
</dbReference>
<dbReference type="InterPro" id="IPR050204">
    <property type="entry name" value="AraC_XylS_family_regulators"/>
</dbReference>
<evidence type="ECO:0000256" key="3">
    <source>
        <dbReference type="ARBA" id="ARBA00023159"/>
    </source>
</evidence>
<evidence type="ECO:0000259" key="5">
    <source>
        <dbReference type="PROSITE" id="PS01124"/>
    </source>
</evidence>
<dbReference type="Gene3D" id="1.10.10.60">
    <property type="entry name" value="Homeodomain-like"/>
    <property type="match status" value="2"/>
</dbReference>
<proteinExistence type="predicted"/>
<dbReference type="InterPro" id="IPR009057">
    <property type="entry name" value="Homeodomain-like_sf"/>
</dbReference>
<dbReference type="SMART" id="SM00342">
    <property type="entry name" value="HTH_ARAC"/>
    <property type="match status" value="1"/>
</dbReference>
<sequence length="275" mass="31392">MSATKEQAKYKIHQELGGIEMVEANFHRHNFSKHSHETYTINIIESGCQRFLSAGQNFVAPEHSIIFVNADEVHTGESGTQHGWSYRGISPTEQQFHQLASDIGFAHGFAPFFPDAVVADKQMAGELKVLFNTLSFSSNSLLRETMLYGVLTRLMLKHGKSNQVIKQQQNSNQKPAWVRQYIHEHLADNISLEHLANISGFTPFYLVRQFQKKYGLPPHSYQIQHRLQHSKTLLKQGQKVVHVATQVGFYDQSHFHRHFKKANGITPSKYANQVL</sequence>
<dbReference type="Pfam" id="PF12833">
    <property type="entry name" value="HTH_18"/>
    <property type="match status" value="1"/>
</dbReference>
<evidence type="ECO:0000256" key="1">
    <source>
        <dbReference type="ARBA" id="ARBA00023015"/>
    </source>
</evidence>
<dbReference type="PROSITE" id="PS00041">
    <property type="entry name" value="HTH_ARAC_FAMILY_1"/>
    <property type="match status" value="1"/>
</dbReference>
<dbReference type="SUPFAM" id="SSF51215">
    <property type="entry name" value="Regulatory protein AraC"/>
    <property type="match status" value="1"/>
</dbReference>